<dbReference type="Gene3D" id="3.30.70.1660">
    <property type="match status" value="1"/>
</dbReference>
<dbReference type="InterPro" id="IPR000352">
    <property type="entry name" value="Pep_chain_release_fac_I"/>
</dbReference>
<organism evidence="6 7">
    <name type="scientific">Jaminaea rosea</name>
    <dbReference type="NCBI Taxonomy" id="1569628"/>
    <lineage>
        <taxon>Eukaryota</taxon>
        <taxon>Fungi</taxon>
        <taxon>Dikarya</taxon>
        <taxon>Basidiomycota</taxon>
        <taxon>Ustilaginomycotina</taxon>
        <taxon>Exobasidiomycetes</taxon>
        <taxon>Microstromatales</taxon>
        <taxon>Microstromatales incertae sedis</taxon>
        <taxon>Jaminaea</taxon>
    </lineage>
</organism>
<accession>A0A316UXT2</accession>
<feature type="compositionally biased region" description="Low complexity" evidence="4">
    <location>
        <begin position="72"/>
        <end position="87"/>
    </location>
</feature>
<keyword evidence="7" id="KW-1185">Reference proteome</keyword>
<dbReference type="FunFam" id="3.30.160.20:FF:000070">
    <property type="entry name" value="Related to MRF1-peptide chain release factor, mitochondrial"/>
    <property type="match status" value="1"/>
</dbReference>
<dbReference type="SMART" id="SM00937">
    <property type="entry name" value="PCRF"/>
    <property type="match status" value="1"/>
</dbReference>
<feature type="region of interest" description="Disordered" evidence="4">
    <location>
        <begin position="1"/>
        <end position="37"/>
    </location>
</feature>
<dbReference type="GO" id="GO:0032543">
    <property type="term" value="P:mitochondrial translation"/>
    <property type="evidence" value="ECO:0007669"/>
    <property type="project" value="UniProtKB-ARBA"/>
</dbReference>
<dbReference type="Gene3D" id="6.10.140.1950">
    <property type="match status" value="1"/>
</dbReference>
<feature type="domain" description="Prokaryotic-type class I peptide chain release factors" evidence="5">
    <location>
        <begin position="313"/>
        <end position="329"/>
    </location>
</feature>
<evidence type="ECO:0000259" key="5">
    <source>
        <dbReference type="PROSITE" id="PS00745"/>
    </source>
</evidence>
<name>A0A316UXT2_9BASI</name>
<reference evidence="6 7" key="1">
    <citation type="journal article" date="2018" name="Mol. Biol. Evol.">
        <title>Broad Genomic Sampling Reveals a Smut Pathogenic Ancestry of the Fungal Clade Ustilaginomycotina.</title>
        <authorList>
            <person name="Kijpornyongpan T."/>
            <person name="Mondo S.J."/>
            <person name="Barry K."/>
            <person name="Sandor L."/>
            <person name="Lee J."/>
            <person name="Lipzen A."/>
            <person name="Pangilinan J."/>
            <person name="LaButti K."/>
            <person name="Hainaut M."/>
            <person name="Henrissat B."/>
            <person name="Grigoriev I.V."/>
            <person name="Spatafora J.W."/>
            <person name="Aime M.C."/>
        </authorList>
    </citation>
    <scope>NUCLEOTIDE SEQUENCE [LARGE SCALE GENOMIC DNA]</scope>
    <source>
        <strain evidence="6 7">MCA 5214</strain>
    </source>
</reference>
<dbReference type="GO" id="GO:0003747">
    <property type="term" value="F:translation release factor activity"/>
    <property type="evidence" value="ECO:0007669"/>
    <property type="project" value="InterPro"/>
</dbReference>
<dbReference type="RefSeq" id="XP_025364739.1">
    <property type="nucleotide sequence ID" value="XM_025509655.1"/>
</dbReference>
<dbReference type="GeneID" id="37031478"/>
<dbReference type="Pfam" id="PF00472">
    <property type="entry name" value="RF-1"/>
    <property type="match status" value="1"/>
</dbReference>
<dbReference type="PANTHER" id="PTHR43804">
    <property type="entry name" value="LD18447P"/>
    <property type="match status" value="1"/>
</dbReference>
<feature type="region of interest" description="Disordered" evidence="4">
    <location>
        <begin position="72"/>
        <end position="92"/>
    </location>
</feature>
<dbReference type="AlphaFoldDB" id="A0A316UXT2"/>
<dbReference type="STRING" id="1569628.A0A316UXT2"/>
<dbReference type="Proteomes" id="UP000245884">
    <property type="component" value="Unassembled WGS sequence"/>
</dbReference>
<dbReference type="EMBL" id="KZ819662">
    <property type="protein sequence ID" value="PWN30127.1"/>
    <property type="molecule type" value="Genomic_DNA"/>
</dbReference>
<sequence length="465" mass="51556">MAAASSVAGPSRFTVRSLPRLRPAQASTCGSCRPRPPPLFSCRLNSTSTQPSLLSHPDAIVRLAHLTFDDAQNSSTSSSESDLDPSSPQYARRAKRLAAQREVREAWDQWKSSQRQAAEARRMIEQESDEEMRQLAEEELLELQESQEYQLTNIKKGLLGTTDTAANEASGAILELRPGIGGEESALFVYEMTRMYQRWASSSSASGDESSQPWDVALLSAIPTEASSGSGSSSPAYKEAILQVTGPDAYRRLRYESGIHRVQRVPVTTSVAKMQSSTITIVVLPVIEGDNDGSSSSADDLVNPADVKTEVMRSRGAGGQHVNKTESAIRLTHLPTGITVSMQDSRSQHKNREQAWKILRARLMDQKMKREEQEARQARGEQIVGLGRGDRVRTYNWPQDRVTDHRIGENVSGLDVFMEGEGVGLAHFVDELEERTREMQMEERLRVLMEKRQKTEAQQGDGKAK</sequence>
<keyword evidence="3" id="KW-0648">Protein biosynthesis</keyword>
<dbReference type="OrthoDB" id="2019491at2759"/>
<dbReference type="PROSITE" id="PS00745">
    <property type="entry name" value="RF_PROK_I"/>
    <property type="match status" value="1"/>
</dbReference>
<dbReference type="InterPro" id="IPR050057">
    <property type="entry name" value="Prokaryotic/Mito_RF"/>
</dbReference>
<evidence type="ECO:0000256" key="4">
    <source>
        <dbReference type="SAM" id="MobiDB-lite"/>
    </source>
</evidence>
<dbReference type="GO" id="GO:0005739">
    <property type="term" value="C:mitochondrion"/>
    <property type="evidence" value="ECO:0007669"/>
    <property type="project" value="GOC"/>
</dbReference>
<evidence type="ECO:0000256" key="3">
    <source>
        <dbReference type="ARBA" id="ARBA00022917"/>
    </source>
</evidence>
<evidence type="ECO:0000313" key="7">
    <source>
        <dbReference type="Proteomes" id="UP000245884"/>
    </source>
</evidence>
<dbReference type="InterPro" id="IPR005139">
    <property type="entry name" value="PCRF"/>
</dbReference>
<evidence type="ECO:0000256" key="1">
    <source>
        <dbReference type="ARBA" id="ARBA00010835"/>
    </source>
</evidence>
<proteinExistence type="inferred from homology"/>
<dbReference type="InterPro" id="IPR045853">
    <property type="entry name" value="Pep_chain_release_fac_I_sf"/>
</dbReference>
<dbReference type="Pfam" id="PF03462">
    <property type="entry name" value="PCRF"/>
    <property type="match status" value="1"/>
</dbReference>
<comment type="similarity">
    <text evidence="1">Belongs to the prokaryotic/mitochondrial release factor family.</text>
</comment>
<evidence type="ECO:0000313" key="6">
    <source>
        <dbReference type="EMBL" id="PWN30127.1"/>
    </source>
</evidence>
<gene>
    <name evidence="6" type="ORF">BDZ90DRAFT_5331</name>
</gene>
<dbReference type="PANTHER" id="PTHR43804:SF7">
    <property type="entry name" value="LD18447P"/>
    <property type="match status" value="1"/>
</dbReference>
<keyword evidence="2" id="KW-0488">Methylation</keyword>
<dbReference type="Gene3D" id="3.30.160.20">
    <property type="match status" value="1"/>
</dbReference>
<protein>
    <submittedName>
        <fullName evidence="6">Release factor</fullName>
    </submittedName>
</protein>
<dbReference type="SUPFAM" id="SSF75620">
    <property type="entry name" value="Release factor"/>
    <property type="match status" value="1"/>
</dbReference>
<evidence type="ECO:0000256" key="2">
    <source>
        <dbReference type="ARBA" id="ARBA00022481"/>
    </source>
</evidence>